<protein>
    <submittedName>
        <fullName evidence="1">Helix-turn-helix domain-containing protein</fullName>
    </submittedName>
</protein>
<accession>A0A9X1TNW3</accession>
<feature type="non-terminal residue" evidence="1">
    <location>
        <position position="1"/>
    </location>
</feature>
<evidence type="ECO:0000313" key="2">
    <source>
        <dbReference type="Proteomes" id="UP001139384"/>
    </source>
</evidence>
<evidence type="ECO:0000313" key="1">
    <source>
        <dbReference type="EMBL" id="MCF1598946.1"/>
    </source>
</evidence>
<proteinExistence type="predicted"/>
<gene>
    <name evidence="1" type="ORF">L0P92_36160</name>
</gene>
<keyword evidence="2" id="KW-1185">Reference proteome</keyword>
<dbReference type="EMBL" id="JAKEIP010000254">
    <property type="protein sequence ID" value="MCF1598946.1"/>
    <property type="molecule type" value="Genomic_DNA"/>
</dbReference>
<dbReference type="AlphaFoldDB" id="A0A9X1TNW3"/>
<sequence length="40" mass="4354">PAPPPTVHHPFQTCDGCERAFRSPAPGHCRDCRPDLLEAA</sequence>
<reference evidence="1" key="1">
    <citation type="submission" date="2022-01" db="EMBL/GenBank/DDBJ databases">
        <title>Draft Genome Sequences of Seven Type Strains of the Genus Streptomyces.</title>
        <authorList>
            <person name="Aziz S."/>
            <person name="Coretto E."/>
            <person name="Chronakova A."/>
            <person name="Sproer C."/>
            <person name="Huber K."/>
            <person name="Nouioui I."/>
            <person name="Gross H."/>
        </authorList>
    </citation>
    <scope>NUCLEOTIDE SEQUENCE</scope>
    <source>
        <strain evidence="1">DSM 103493</strain>
    </source>
</reference>
<name>A0A9X1TNW3_STRM4</name>
<organism evidence="1 2">
    <name type="scientific">Streptomyces muensis</name>
    <dbReference type="NCBI Taxonomy" id="1077944"/>
    <lineage>
        <taxon>Bacteria</taxon>
        <taxon>Bacillati</taxon>
        <taxon>Actinomycetota</taxon>
        <taxon>Actinomycetes</taxon>
        <taxon>Kitasatosporales</taxon>
        <taxon>Streptomycetaceae</taxon>
        <taxon>Streptomyces</taxon>
    </lineage>
</organism>
<dbReference type="Proteomes" id="UP001139384">
    <property type="component" value="Unassembled WGS sequence"/>
</dbReference>
<comment type="caution">
    <text evidence="1">The sequence shown here is derived from an EMBL/GenBank/DDBJ whole genome shotgun (WGS) entry which is preliminary data.</text>
</comment>